<dbReference type="EMBL" id="VEPZ02000834">
    <property type="protein sequence ID" value="KAE8717022.1"/>
    <property type="molecule type" value="Genomic_DNA"/>
</dbReference>
<name>A0A6A3BPJ6_HIBSY</name>
<dbReference type="Proteomes" id="UP000436088">
    <property type="component" value="Unassembled WGS sequence"/>
</dbReference>
<evidence type="ECO:0000313" key="5">
    <source>
        <dbReference type="Proteomes" id="UP000436088"/>
    </source>
</evidence>
<comment type="similarity">
    <text evidence="1">Belongs to the UDP-glycosyltransferase family.</text>
</comment>
<reference evidence="4" key="1">
    <citation type="submission" date="2019-09" db="EMBL/GenBank/DDBJ databases">
        <title>Draft genome information of white flower Hibiscus syriacus.</title>
        <authorList>
            <person name="Kim Y.-M."/>
        </authorList>
    </citation>
    <scope>NUCLEOTIDE SEQUENCE [LARGE SCALE GENOMIC DNA]</scope>
    <source>
        <strain evidence="4">YM2019G1</strain>
    </source>
</reference>
<dbReference type="AlphaFoldDB" id="A0A6A3BPJ6"/>
<keyword evidence="2" id="KW-0328">Glycosyltransferase</keyword>
<gene>
    <name evidence="4" type="ORF">F3Y22_tig00110065pilonHSYRG00131</name>
</gene>
<comment type="caution">
    <text evidence="4">The sequence shown here is derived from an EMBL/GenBank/DDBJ whole genome shotgun (WGS) entry which is preliminary data.</text>
</comment>
<dbReference type="PANTHER" id="PTHR48047:SF229">
    <property type="entry name" value="UDP-GLYCOSYLTRANSFERASE 73C3-RELATED"/>
    <property type="match status" value="1"/>
</dbReference>
<dbReference type="CDD" id="cd03784">
    <property type="entry name" value="GT1_Gtf-like"/>
    <property type="match status" value="1"/>
</dbReference>
<proteinExistence type="inferred from homology"/>
<dbReference type="SUPFAM" id="SSF53756">
    <property type="entry name" value="UDP-Glycosyltransferase/glycogen phosphorylase"/>
    <property type="match status" value="1"/>
</dbReference>
<keyword evidence="3" id="KW-0808">Transferase</keyword>
<evidence type="ECO:0000313" key="4">
    <source>
        <dbReference type="EMBL" id="KAE8717022.1"/>
    </source>
</evidence>
<accession>A0A6A3BPJ6</accession>
<dbReference type="Pfam" id="PF00201">
    <property type="entry name" value="UDPGT"/>
    <property type="match status" value="1"/>
</dbReference>
<dbReference type="GO" id="GO:0035251">
    <property type="term" value="F:UDP-glucosyltransferase activity"/>
    <property type="evidence" value="ECO:0007669"/>
    <property type="project" value="TreeGrafter"/>
</dbReference>
<dbReference type="PANTHER" id="PTHR48047">
    <property type="entry name" value="GLYCOSYLTRANSFERASE"/>
    <property type="match status" value="1"/>
</dbReference>
<evidence type="ECO:0000256" key="1">
    <source>
        <dbReference type="ARBA" id="ARBA00009995"/>
    </source>
</evidence>
<evidence type="ECO:0000256" key="3">
    <source>
        <dbReference type="ARBA" id="ARBA00022679"/>
    </source>
</evidence>
<dbReference type="InterPro" id="IPR002213">
    <property type="entry name" value="UDP_glucos_trans"/>
</dbReference>
<sequence>MTVASDSEYFPVPGLTIQVEFTKVQLPFHSDDESWNEIIESVKEEKQASYGFVINTFEELEYAFVEEYRKVTKAWYIGPVSFCNKDELDKAEICNKASINEQQCLKWLDSQESNSVIYACLGSVSTLRCPELIELGLEASNKPFIWVLRGNNTTWNEVEKWLAEDEFEERTKGIGLVVKGWAPQVLILSHQAVGGFLTHCGWNSTIEGI</sequence>
<dbReference type="Gene3D" id="3.40.50.2000">
    <property type="entry name" value="Glycogen Phosphorylase B"/>
    <property type="match status" value="2"/>
</dbReference>
<organism evidence="4 5">
    <name type="scientific">Hibiscus syriacus</name>
    <name type="common">Rose of Sharon</name>
    <dbReference type="NCBI Taxonomy" id="106335"/>
    <lineage>
        <taxon>Eukaryota</taxon>
        <taxon>Viridiplantae</taxon>
        <taxon>Streptophyta</taxon>
        <taxon>Embryophyta</taxon>
        <taxon>Tracheophyta</taxon>
        <taxon>Spermatophyta</taxon>
        <taxon>Magnoliopsida</taxon>
        <taxon>eudicotyledons</taxon>
        <taxon>Gunneridae</taxon>
        <taxon>Pentapetalae</taxon>
        <taxon>rosids</taxon>
        <taxon>malvids</taxon>
        <taxon>Malvales</taxon>
        <taxon>Malvaceae</taxon>
        <taxon>Malvoideae</taxon>
        <taxon>Hibiscus</taxon>
    </lineage>
</organism>
<protein>
    <submittedName>
        <fullName evidence="4">UDP-glycosyltransferase 73C3</fullName>
    </submittedName>
</protein>
<keyword evidence="5" id="KW-1185">Reference proteome</keyword>
<evidence type="ECO:0000256" key="2">
    <source>
        <dbReference type="ARBA" id="ARBA00022676"/>
    </source>
</evidence>